<reference evidence="1 2" key="1">
    <citation type="submission" date="2020-08" db="EMBL/GenBank/DDBJ databases">
        <title>Genomic Encyclopedia of Type Strains, Phase IV (KMG-IV): sequencing the most valuable type-strain genomes for metagenomic binning, comparative biology and taxonomic classification.</title>
        <authorList>
            <person name="Goeker M."/>
        </authorList>
    </citation>
    <scope>NUCLEOTIDE SEQUENCE [LARGE SCALE GENOMIC DNA]</scope>
    <source>
        <strain evidence="1 2">DSM 25620</strain>
    </source>
</reference>
<organism evidence="1 2">
    <name type="scientific">Pseudochrobactrum saccharolyticum</name>
    <dbReference type="NCBI Taxonomy" id="354352"/>
    <lineage>
        <taxon>Bacteria</taxon>
        <taxon>Pseudomonadati</taxon>
        <taxon>Pseudomonadota</taxon>
        <taxon>Alphaproteobacteria</taxon>
        <taxon>Hyphomicrobiales</taxon>
        <taxon>Brucellaceae</taxon>
        <taxon>Pseudochrobactrum</taxon>
    </lineage>
</organism>
<proteinExistence type="predicted"/>
<dbReference type="Proteomes" id="UP000531231">
    <property type="component" value="Unassembled WGS sequence"/>
</dbReference>
<evidence type="ECO:0000313" key="2">
    <source>
        <dbReference type="Proteomes" id="UP000531231"/>
    </source>
</evidence>
<name>A0A7W8AM02_9HYPH</name>
<dbReference type="RefSeq" id="WP_151157888.1">
    <property type="nucleotide sequence ID" value="NZ_JACHIL010000007.1"/>
</dbReference>
<comment type="caution">
    <text evidence="1">The sequence shown here is derived from an EMBL/GenBank/DDBJ whole genome shotgun (WGS) entry which is preliminary data.</text>
</comment>
<accession>A0A7W8AM02</accession>
<dbReference type="AlphaFoldDB" id="A0A7W8AM02"/>
<gene>
    <name evidence="1" type="ORF">HNQ68_003372</name>
</gene>
<dbReference type="EMBL" id="JACHIL010000007">
    <property type="protein sequence ID" value="MBB5092809.1"/>
    <property type="molecule type" value="Genomic_DNA"/>
</dbReference>
<evidence type="ECO:0000313" key="1">
    <source>
        <dbReference type="EMBL" id="MBB5092809.1"/>
    </source>
</evidence>
<sequence>MRQELKIPHYAKPVLSRLRQGGALVRQSSTSEEATAKGNGYIYFTHPDGKTVGAASALWLIANEIVQPAGDDLFGGSQTYRVAHV</sequence>
<keyword evidence="2" id="KW-1185">Reference proteome</keyword>
<protein>
    <submittedName>
        <fullName evidence="1">Uncharacterized protein</fullName>
    </submittedName>
</protein>